<reference evidence="3 4" key="1">
    <citation type="submission" date="2016-07" db="EMBL/GenBank/DDBJ databases">
        <title>Pervasive Adenine N6-methylation of Active Genes in Fungi.</title>
        <authorList>
            <consortium name="DOE Joint Genome Institute"/>
            <person name="Mondo S.J."/>
            <person name="Dannebaum R.O."/>
            <person name="Kuo R.C."/>
            <person name="Labutti K."/>
            <person name="Haridas S."/>
            <person name="Kuo A."/>
            <person name="Salamov A."/>
            <person name="Ahrendt S.R."/>
            <person name="Lipzen A."/>
            <person name="Sullivan W."/>
            <person name="Andreopoulos W.B."/>
            <person name="Clum A."/>
            <person name="Lindquist E."/>
            <person name="Daum C."/>
            <person name="Ramamoorthy G.K."/>
            <person name="Gryganskyi A."/>
            <person name="Culley D."/>
            <person name="Magnuson J.K."/>
            <person name="James T.Y."/>
            <person name="O'Malley M.A."/>
            <person name="Stajich J.E."/>
            <person name="Spatafora J.W."/>
            <person name="Visel A."/>
            <person name="Grigoriev I.V."/>
        </authorList>
    </citation>
    <scope>NUCLEOTIDE SEQUENCE [LARGE SCALE GENOMIC DNA]</scope>
    <source>
        <strain evidence="3 4">NRRL 3301</strain>
    </source>
</reference>
<protein>
    <recommendedName>
        <fullName evidence="2">N-terminal Ras-GEF domain-containing protein</fullName>
    </recommendedName>
</protein>
<name>A0A1X2GWP1_9FUNG</name>
<dbReference type="InterPro" id="IPR000651">
    <property type="entry name" value="Ras-like_Gua-exchang_fac_N"/>
</dbReference>
<dbReference type="STRING" id="101127.A0A1X2GWP1"/>
<dbReference type="Gene3D" id="1.20.870.10">
    <property type="entry name" value="Son of sevenless (SoS) protein Chain: S domain 1"/>
    <property type="match status" value="1"/>
</dbReference>
<evidence type="ECO:0000313" key="3">
    <source>
        <dbReference type="EMBL" id="ORX62430.1"/>
    </source>
</evidence>
<accession>A0A1X2GWP1</accession>
<dbReference type="InterPro" id="IPR023578">
    <property type="entry name" value="Ras_GEF_dom_sf"/>
</dbReference>
<feature type="domain" description="N-terminal Ras-GEF" evidence="2">
    <location>
        <begin position="1"/>
        <end position="96"/>
    </location>
</feature>
<gene>
    <name evidence="3" type="ORF">DM01DRAFT_358238</name>
</gene>
<dbReference type="Pfam" id="PF00618">
    <property type="entry name" value="RasGEF_N"/>
    <property type="match status" value="1"/>
</dbReference>
<organism evidence="3 4">
    <name type="scientific">Hesseltinella vesiculosa</name>
    <dbReference type="NCBI Taxonomy" id="101127"/>
    <lineage>
        <taxon>Eukaryota</taxon>
        <taxon>Fungi</taxon>
        <taxon>Fungi incertae sedis</taxon>
        <taxon>Mucoromycota</taxon>
        <taxon>Mucoromycotina</taxon>
        <taxon>Mucoromycetes</taxon>
        <taxon>Mucorales</taxon>
        <taxon>Cunninghamellaceae</taxon>
        <taxon>Hesseltinella</taxon>
    </lineage>
</organism>
<evidence type="ECO:0000259" key="2">
    <source>
        <dbReference type="PROSITE" id="PS50212"/>
    </source>
</evidence>
<evidence type="ECO:0000313" key="4">
    <source>
        <dbReference type="Proteomes" id="UP000242146"/>
    </source>
</evidence>
<dbReference type="SUPFAM" id="SSF48366">
    <property type="entry name" value="Ras GEF"/>
    <property type="match status" value="1"/>
</dbReference>
<dbReference type="Proteomes" id="UP000242146">
    <property type="component" value="Unassembled WGS sequence"/>
</dbReference>
<dbReference type="CDD" id="cd06224">
    <property type="entry name" value="REM"/>
    <property type="match status" value="1"/>
</dbReference>
<sequence length="109" mass="13016">MTDFFLTYRSFISPTQHCKPLILRFRWALENDGPERKIVRIRTFVMMRHWLLNYFVHDFIPSRDLRAIAPPPPPAHQERIEEKVRATLPDGLLRRKTALVRGMECAWQT</sequence>
<dbReference type="OrthoDB" id="10254377at2759"/>
<keyword evidence="4" id="KW-1185">Reference proteome</keyword>
<comment type="caution">
    <text evidence="3">The sequence shown here is derived from an EMBL/GenBank/DDBJ whole genome shotgun (WGS) entry which is preliminary data.</text>
</comment>
<dbReference type="AlphaFoldDB" id="A0A1X2GWP1"/>
<dbReference type="GO" id="GO:0005085">
    <property type="term" value="F:guanyl-nucleotide exchange factor activity"/>
    <property type="evidence" value="ECO:0007669"/>
    <property type="project" value="UniProtKB-KW"/>
</dbReference>
<evidence type="ECO:0000256" key="1">
    <source>
        <dbReference type="PROSITE-ProRule" id="PRU00135"/>
    </source>
</evidence>
<dbReference type="EMBL" id="MCGT01000002">
    <property type="protein sequence ID" value="ORX62430.1"/>
    <property type="molecule type" value="Genomic_DNA"/>
</dbReference>
<proteinExistence type="predicted"/>
<keyword evidence="1" id="KW-0344">Guanine-nucleotide releasing factor</keyword>
<dbReference type="PROSITE" id="PS50212">
    <property type="entry name" value="RASGEF_NTER"/>
    <property type="match status" value="1"/>
</dbReference>